<dbReference type="RefSeq" id="WP_203004710.1">
    <property type="nucleotide sequence ID" value="NZ_JADWYU010000252.1"/>
</dbReference>
<name>A0A937RG55_9ACTN</name>
<feature type="region of interest" description="Disordered" evidence="1">
    <location>
        <begin position="153"/>
        <end position="214"/>
    </location>
</feature>
<reference evidence="2" key="1">
    <citation type="submission" date="2020-12" db="EMBL/GenBank/DDBJ databases">
        <title>Genomic characterization of non-nitrogen-fixing Frankia strains.</title>
        <authorList>
            <person name="Carlos-Shanley C."/>
            <person name="Guerra T."/>
            <person name="Hahn D."/>
        </authorList>
    </citation>
    <scope>NUCLEOTIDE SEQUENCE</scope>
    <source>
        <strain evidence="2">CN6</strain>
    </source>
</reference>
<dbReference type="Proteomes" id="UP000604475">
    <property type="component" value="Unassembled WGS sequence"/>
</dbReference>
<proteinExistence type="predicted"/>
<evidence type="ECO:0000313" key="3">
    <source>
        <dbReference type="Proteomes" id="UP000604475"/>
    </source>
</evidence>
<dbReference type="AlphaFoldDB" id="A0A937RG55"/>
<comment type="caution">
    <text evidence="2">The sequence shown here is derived from an EMBL/GenBank/DDBJ whole genome shotgun (WGS) entry which is preliminary data.</text>
</comment>
<evidence type="ECO:0000256" key="1">
    <source>
        <dbReference type="SAM" id="MobiDB-lite"/>
    </source>
</evidence>
<feature type="compositionally biased region" description="Pro residues" evidence="1">
    <location>
        <begin position="168"/>
        <end position="178"/>
    </location>
</feature>
<dbReference type="EMBL" id="JAEACQ010000180">
    <property type="protein sequence ID" value="MBL7628264.1"/>
    <property type="molecule type" value="Genomic_DNA"/>
</dbReference>
<evidence type="ECO:0000313" key="2">
    <source>
        <dbReference type="EMBL" id="MBL7628264.1"/>
    </source>
</evidence>
<accession>A0A937RG55</accession>
<keyword evidence="3" id="KW-1185">Reference proteome</keyword>
<sequence>MVVTDGLPGLHAQLRTRSGWADFALLPEGFDVPDEDGLIVLRARSRPARLGGAQLLWGDGEFIGVYERALVRVALRFAEANDVAVVLHWRDVPARATALAVAVAGWLRDTRAGTGQRRAVVTSAVRPRPEGGFVAFPHAVRLVGEPSANVWELRHGHAPDPDPDRGAPPRPSPAPATGPRPVHSADSARASAWLARSHPSPGTARVVRPGRPPR</sequence>
<protein>
    <submittedName>
        <fullName evidence="2">Uncharacterized protein</fullName>
    </submittedName>
</protein>
<gene>
    <name evidence="2" type="ORF">I7412_14115</name>
</gene>
<organism evidence="2 3">
    <name type="scientific">Frankia nepalensis</name>
    <dbReference type="NCBI Taxonomy" id="1836974"/>
    <lineage>
        <taxon>Bacteria</taxon>
        <taxon>Bacillati</taxon>
        <taxon>Actinomycetota</taxon>
        <taxon>Actinomycetes</taxon>
        <taxon>Frankiales</taxon>
        <taxon>Frankiaceae</taxon>
        <taxon>Frankia</taxon>
    </lineage>
</organism>
<feature type="compositionally biased region" description="Basic and acidic residues" evidence="1">
    <location>
        <begin position="153"/>
        <end position="167"/>
    </location>
</feature>